<protein>
    <submittedName>
        <fullName evidence="1">Uncharacterized protein</fullName>
    </submittedName>
</protein>
<sequence>MDLILVAKCVSGVRDADGAVSGSVGGACVGIAATKRWWWYLNNNTNFDLKAAGHTDCIKCAEGKTNKRAWICLINREKTKYKTSKYLFDDCLTYKDIMQLQKYNTKKKVKIGGKYEENIEASDEDYSVEPAQLRSRFYFGYRLLPGDGVYTETDELGKINGIDFCNMAGITPVQKRRFTEKKKDMKWQKQGYNAQILRVLKCLVAGLGGIGINLLEIDYSEPPRLLLVSCFTRRPHMKITSQVHHYEVWDKF</sequence>
<evidence type="ECO:0000313" key="2">
    <source>
        <dbReference type="Proteomes" id="UP000316621"/>
    </source>
</evidence>
<gene>
    <name evidence="1" type="ORF">C5167_039439</name>
</gene>
<reference evidence="1 2" key="1">
    <citation type="journal article" date="2018" name="Science">
        <title>The opium poppy genome and morphinan production.</title>
        <authorList>
            <person name="Guo L."/>
            <person name="Winzer T."/>
            <person name="Yang X."/>
            <person name="Li Y."/>
            <person name="Ning Z."/>
            <person name="He Z."/>
            <person name="Teodor R."/>
            <person name="Lu Y."/>
            <person name="Bowser T.A."/>
            <person name="Graham I.A."/>
            <person name="Ye K."/>
        </authorList>
    </citation>
    <scope>NUCLEOTIDE SEQUENCE [LARGE SCALE GENOMIC DNA]</scope>
    <source>
        <strain evidence="2">cv. HN1</strain>
        <tissue evidence="1">Leaves</tissue>
    </source>
</reference>
<evidence type="ECO:0000313" key="1">
    <source>
        <dbReference type="EMBL" id="RZC46483.1"/>
    </source>
</evidence>
<name>A0A4Y7IC41_PAPSO</name>
<dbReference type="Proteomes" id="UP000316621">
    <property type="component" value="Chromosome 1"/>
</dbReference>
<proteinExistence type="predicted"/>
<dbReference type="Gramene" id="RZC46483">
    <property type="protein sequence ID" value="RZC46483"/>
    <property type="gene ID" value="C5167_039439"/>
</dbReference>
<keyword evidence="2" id="KW-1185">Reference proteome</keyword>
<organism evidence="1 2">
    <name type="scientific">Papaver somniferum</name>
    <name type="common">Opium poppy</name>
    <dbReference type="NCBI Taxonomy" id="3469"/>
    <lineage>
        <taxon>Eukaryota</taxon>
        <taxon>Viridiplantae</taxon>
        <taxon>Streptophyta</taxon>
        <taxon>Embryophyta</taxon>
        <taxon>Tracheophyta</taxon>
        <taxon>Spermatophyta</taxon>
        <taxon>Magnoliopsida</taxon>
        <taxon>Ranunculales</taxon>
        <taxon>Papaveraceae</taxon>
        <taxon>Papaveroideae</taxon>
        <taxon>Papaver</taxon>
    </lineage>
</organism>
<dbReference type="AlphaFoldDB" id="A0A4Y7IC41"/>
<accession>A0A4Y7IC41</accession>
<dbReference type="EMBL" id="CM010715">
    <property type="protein sequence ID" value="RZC46483.1"/>
    <property type="molecule type" value="Genomic_DNA"/>
</dbReference>